<dbReference type="EMBL" id="BMAU01021229">
    <property type="protein sequence ID" value="GFY01552.1"/>
    <property type="molecule type" value="Genomic_DNA"/>
</dbReference>
<evidence type="ECO:0000313" key="2">
    <source>
        <dbReference type="EMBL" id="GFY01561.1"/>
    </source>
</evidence>
<dbReference type="AlphaFoldDB" id="A0A8X6RWM0"/>
<organism evidence="2 3">
    <name type="scientific">Trichonephila clavipes</name>
    <name type="common">Golden silk orbweaver</name>
    <name type="synonym">Nephila clavipes</name>
    <dbReference type="NCBI Taxonomy" id="2585209"/>
    <lineage>
        <taxon>Eukaryota</taxon>
        <taxon>Metazoa</taxon>
        <taxon>Ecdysozoa</taxon>
        <taxon>Arthropoda</taxon>
        <taxon>Chelicerata</taxon>
        <taxon>Arachnida</taxon>
        <taxon>Araneae</taxon>
        <taxon>Araneomorphae</taxon>
        <taxon>Entelegynae</taxon>
        <taxon>Araneoidea</taxon>
        <taxon>Nephilidae</taxon>
        <taxon>Trichonephila</taxon>
    </lineage>
</organism>
<protein>
    <submittedName>
        <fullName evidence="2">Uncharacterized protein</fullName>
    </submittedName>
</protein>
<dbReference type="EMBL" id="BMAU01021229">
    <property type="protein sequence ID" value="GFY01561.1"/>
    <property type="molecule type" value="Genomic_DNA"/>
</dbReference>
<reference evidence="2" key="1">
    <citation type="submission" date="2020-08" db="EMBL/GenBank/DDBJ databases">
        <title>Multicomponent nature underlies the extraordinary mechanical properties of spider dragline silk.</title>
        <authorList>
            <person name="Kono N."/>
            <person name="Nakamura H."/>
            <person name="Mori M."/>
            <person name="Yoshida Y."/>
            <person name="Ohtoshi R."/>
            <person name="Malay A.D."/>
            <person name="Moran D.A.P."/>
            <person name="Tomita M."/>
            <person name="Numata K."/>
            <person name="Arakawa K."/>
        </authorList>
    </citation>
    <scope>NUCLEOTIDE SEQUENCE</scope>
</reference>
<keyword evidence="3" id="KW-1185">Reference proteome</keyword>
<gene>
    <name evidence="1" type="ORF">TNCV_2607361</name>
    <name evidence="2" type="ORF">TNCV_2607451</name>
</gene>
<accession>A0A8X6RWM0</accession>
<dbReference type="Proteomes" id="UP000887159">
    <property type="component" value="Unassembled WGS sequence"/>
</dbReference>
<proteinExistence type="predicted"/>
<evidence type="ECO:0000313" key="1">
    <source>
        <dbReference type="EMBL" id="GFY01552.1"/>
    </source>
</evidence>
<sequence length="77" mass="9117">MKRTYRCFDIPTRQESKIWNFKDDLMPTMVKRQRAAKKVMYAVFIIKLEGQEQQTGILLNVFQKFFKKLMLGANASP</sequence>
<name>A0A8X6RWM0_TRICX</name>
<evidence type="ECO:0000313" key="3">
    <source>
        <dbReference type="Proteomes" id="UP000887159"/>
    </source>
</evidence>
<comment type="caution">
    <text evidence="2">The sequence shown here is derived from an EMBL/GenBank/DDBJ whole genome shotgun (WGS) entry which is preliminary data.</text>
</comment>